<gene>
    <name evidence="1" type="ORF">BKK54_08640</name>
</gene>
<reference evidence="1 2" key="1">
    <citation type="submission" date="2016-10" db="EMBL/GenBank/DDBJ databases">
        <title>Rodentibacter gen. nov. and new species.</title>
        <authorList>
            <person name="Christensen H."/>
        </authorList>
    </citation>
    <scope>NUCLEOTIDE SEQUENCE [LARGE SCALE GENOMIC DNA]</scope>
    <source>
        <strain evidence="2">ppn416</strain>
    </source>
</reference>
<accession>A0A1V3J3B2</accession>
<dbReference type="AlphaFoldDB" id="A0A1V3J3B2"/>
<dbReference type="EMBL" id="MLHN01000015">
    <property type="protein sequence ID" value="OOF49467.1"/>
    <property type="molecule type" value="Genomic_DNA"/>
</dbReference>
<name>A0A1V3J3B2_9PAST</name>
<evidence type="ECO:0000313" key="2">
    <source>
        <dbReference type="Proteomes" id="UP000188481"/>
    </source>
</evidence>
<evidence type="ECO:0000313" key="1">
    <source>
        <dbReference type="EMBL" id="OOF49467.1"/>
    </source>
</evidence>
<keyword evidence="2" id="KW-1185">Reference proteome</keyword>
<sequence>MNNYIIIYQLPISNELNSLKAYLNREIGTVDYFESAIGTEKYKLPETMQYISSNENRRELFEKIRDISNKLNITLSVIILEVSGRLWYNLPKLSNIK</sequence>
<comment type="caution">
    <text evidence="1">The sequence shown here is derived from an EMBL/GenBank/DDBJ whole genome shotgun (WGS) entry which is preliminary data.</text>
</comment>
<dbReference type="RefSeq" id="WP_077542706.1">
    <property type="nucleotide sequence ID" value="NZ_MLHN01000015.1"/>
</dbReference>
<dbReference type="STRING" id="1908264.BKK54_08640"/>
<proteinExistence type="predicted"/>
<protein>
    <submittedName>
        <fullName evidence="1">Uncharacterized protein</fullName>
    </submittedName>
</protein>
<dbReference type="Proteomes" id="UP000188481">
    <property type="component" value="Unassembled WGS sequence"/>
</dbReference>
<organism evidence="1 2">
    <name type="scientific">Rodentibacter genomosp. 1</name>
    <dbReference type="NCBI Taxonomy" id="1908264"/>
    <lineage>
        <taxon>Bacteria</taxon>
        <taxon>Pseudomonadati</taxon>
        <taxon>Pseudomonadota</taxon>
        <taxon>Gammaproteobacteria</taxon>
        <taxon>Pasteurellales</taxon>
        <taxon>Pasteurellaceae</taxon>
        <taxon>Rodentibacter</taxon>
    </lineage>
</organism>